<proteinExistence type="predicted"/>
<feature type="compositionally biased region" description="Polar residues" evidence="2">
    <location>
        <begin position="61"/>
        <end position="71"/>
    </location>
</feature>
<name>Q97HZ4_CLOAB</name>
<dbReference type="AlphaFoldDB" id="Q97HZ4"/>
<dbReference type="RefSeq" id="WP_010965167.1">
    <property type="nucleotide sequence ID" value="NC_003030.1"/>
</dbReference>
<dbReference type="OrthoDB" id="9993622at2"/>
<dbReference type="HOGENOM" id="CLU_1088603_0_0_9"/>
<reference evidence="4 5" key="1">
    <citation type="journal article" date="2001" name="J. Bacteriol.">
        <title>Genome sequence and comparative analysis of the solvent-producing bacterium Clostridium acetobutylicum.</title>
        <authorList>
            <person name="Nolling J."/>
            <person name="Breton G."/>
            <person name="Omelchenko M.V."/>
            <person name="Makarova K.S."/>
            <person name="Zeng Q."/>
            <person name="Gibson R."/>
            <person name="Lee H.M."/>
            <person name="Dubois J."/>
            <person name="Qiu D."/>
            <person name="Hitti J."/>
            <person name="Wolf Y.I."/>
            <person name="Tatusov R.L."/>
            <person name="Sabathe F."/>
            <person name="Doucette-Stamm L."/>
            <person name="Soucaille P."/>
            <person name="Daly M.J."/>
            <person name="Bennett G.N."/>
            <person name="Koonin E.V."/>
            <person name="Smith D.R."/>
        </authorList>
    </citation>
    <scope>NUCLEOTIDE SEQUENCE [LARGE SCALE GENOMIC DNA]</scope>
    <source>
        <strain evidence="5">ATCC 824 / DSM 792 / JCM 1419 / LMG 5710 / VKM B-1787</strain>
    </source>
</reference>
<dbReference type="EMBL" id="AE001437">
    <property type="protein sequence ID" value="AAK79826.1"/>
    <property type="molecule type" value="Genomic_DNA"/>
</dbReference>
<dbReference type="PATRIC" id="fig|272562.8.peg.2066"/>
<feature type="chain" id="PRO_5004321945" evidence="3">
    <location>
        <begin position="24"/>
        <end position="222"/>
    </location>
</feature>
<organism evidence="4 5">
    <name type="scientific">Clostridium acetobutylicum (strain ATCC 824 / DSM 792 / JCM 1419 / IAM 19013 / LMG 5710 / NBRC 13948 / NRRL B-527 / VKM B-1787 / 2291 / W)</name>
    <dbReference type="NCBI Taxonomy" id="272562"/>
    <lineage>
        <taxon>Bacteria</taxon>
        <taxon>Bacillati</taxon>
        <taxon>Bacillota</taxon>
        <taxon>Clostridia</taxon>
        <taxon>Eubacteriales</taxon>
        <taxon>Clostridiaceae</taxon>
        <taxon>Clostridium</taxon>
    </lineage>
</organism>
<dbReference type="STRING" id="272562.CA_C1862"/>
<feature type="signal peptide" evidence="3">
    <location>
        <begin position="1"/>
        <end position="23"/>
    </location>
</feature>
<accession>Q97HZ4</accession>
<evidence type="ECO:0000313" key="5">
    <source>
        <dbReference type="Proteomes" id="UP000000814"/>
    </source>
</evidence>
<feature type="region of interest" description="Disordered" evidence="2">
    <location>
        <begin position="26"/>
        <end position="71"/>
    </location>
</feature>
<keyword evidence="5" id="KW-1185">Reference proteome</keyword>
<dbReference type="eggNOG" id="ENOG5033X6H">
    <property type="taxonomic scope" value="Bacteria"/>
</dbReference>
<dbReference type="PIR" id="G97129">
    <property type="entry name" value="G97129"/>
</dbReference>
<evidence type="ECO:0000256" key="2">
    <source>
        <dbReference type="SAM" id="MobiDB-lite"/>
    </source>
</evidence>
<dbReference type="Proteomes" id="UP000000814">
    <property type="component" value="Chromosome"/>
</dbReference>
<dbReference type="GeneID" id="44998353"/>
<evidence type="ECO:0000313" key="4">
    <source>
        <dbReference type="EMBL" id="AAK79826.1"/>
    </source>
</evidence>
<keyword evidence="1" id="KW-0175">Coiled coil</keyword>
<protein>
    <submittedName>
        <fullName evidence="4">Uncharacterized protein</fullName>
    </submittedName>
</protein>
<dbReference type="KEGG" id="cac:CA_C1862"/>
<evidence type="ECO:0000256" key="3">
    <source>
        <dbReference type="SAM" id="SignalP"/>
    </source>
</evidence>
<evidence type="ECO:0000256" key="1">
    <source>
        <dbReference type="SAM" id="Coils"/>
    </source>
</evidence>
<keyword evidence="3" id="KW-0732">Signal</keyword>
<sequence>MNKRRLLVLTLTLAITFPTAVFAKGNEDAHGKNSNAVNPKQQEQKQEMKSQANQAVKVESKNVSPSTTNQVNQKIEAKEKKDTKAQEIATFKSEMKAKHDEMKQIRQQTIVLKQQIEQKENQLSSIILDLQAGKKTLPEDEINSLITLSDTLQVDSNKVEETSEISSEVSEVQAKVKGQDFNNALISMDKVIGKMQARLDALNKLNTDLDVAIKIANTATTG</sequence>
<feature type="coiled-coil region" evidence="1">
    <location>
        <begin position="88"/>
        <end position="122"/>
    </location>
</feature>
<gene>
    <name evidence="4" type="ordered locus">CA_C1862</name>
</gene>